<proteinExistence type="predicted"/>
<protein>
    <submittedName>
        <fullName evidence="2">Uncharacterized protein</fullName>
    </submittedName>
</protein>
<sequence length="482" mass="53976">MSEQRPIRVAVLGGDSTGKTSFISRLTLNIVHEVHYPTRDQTNWLFDFIPHSPVARAILDAEPHERLAVRTPGSQVLEPIFSSPSVTDHVLLSPLVFQSFTDDFTQVRSQSKARTLSYIRAESKKKKPHLYKYSNSAAGKDGDANDKGIYLRGPKFVERTNDVLPMNYIPPVYSPISIDIIDTPGFKPDMVVPFLEVSLFANLDKSVLRGLADEPRQPVSTTSLLVASGASELNGKIDGYVFVYSAIPELSHLITPPSYESKDEGSEDVRDTISTANTEASSKSNFSWSNYTKIKNGGFSLLDVIRDCILDAWAEFRDYQRRWEMGQEDDVYSLFYTLKHMWKNEKERNTKLQELRSYKTTVNTIETDPSSPDSPPPCLIICTHARDPLASPLLIDKGRQLATQWKCGFVALDNLEDYNVDVALSMLIREIAEKEKLLMNRPSRSSAVNNKDNMINPHRSGSNGNDSGSSGAVGIFKKFLRS</sequence>
<evidence type="ECO:0000313" key="3">
    <source>
        <dbReference type="Proteomes" id="UP001623330"/>
    </source>
</evidence>
<feature type="compositionally biased region" description="Polar residues" evidence="1">
    <location>
        <begin position="442"/>
        <end position="453"/>
    </location>
</feature>
<evidence type="ECO:0000256" key="1">
    <source>
        <dbReference type="SAM" id="MobiDB-lite"/>
    </source>
</evidence>
<dbReference type="InterPro" id="IPR027417">
    <property type="entry name" value="P-loop_NTPase"/>
</dbReference>
<reference evidence="2 3" key="1">
    <citation type="submission" date="2024-05" db="EMBL/GenBank/DDBJ databases">
        <title>Long read based assembly of the Candida bracarensis genome reveals expanded adhesin content.</title>
        <authorList>
            <person name="Marcet-Houben M."/>
            <person name="Ksiezopolska E."/>
            <person name="Gabaldon T."/>
        </authorList>
    </citation>
    <scope>NUCLEOTIDE SEQUENCE [LARGE SCALE GENOMIC DNA]</scope>
    <source>
        <strain evidence="2 3">CBM6</strain>
    </source>
</reference>
<feature type="compositionally biased region" description="Low complexity" evidence="1">
    <location>
        <begin position="460"/>
        <end position="469"/>
    </location>
</feature>
<comment type="caution">
    <text evidence="2">The sequence shown here is derived from an EMBL/GenBank/DDBJ whole genome shotgun (WGS) entry which is preliminary data.</text>
</comment>
<evidence type="ECO:0000313" key="2">
    <source>
        <dbReference type="EMBL" id="KAL3233807.1"/>
    </source>
</evidence>
<dbReference type="SUPFAM" id="SSF52540">
    <property type="entry name" value="P-loop containing nucleoside triphosphate hydrolases"/>
    <property type="match status" value="1"/>
</dbReference>
<name>A0ABR4NY46_9SACH</name>
<dbReference type="EMBL" id="JBEVYD010000004">
    <property type="protein sequence ID" value="KAL3233807.1"/>
    <property type="molecule type" value="Genomic_DNA"/>
</dbReference>
<gene>
    <name evidence="2" type="ORF">RNJ44_03847</name>
</gene>
<accession>A0ABR4NY46</accession>
<keyword evidence="3" id="KW-1185">Reference proteome</keyword>
<feature type="region of interest" description="Disordered" evidence="1">
    <location>
        <begin position="442"/>
        <end position="469"/>
    </location>
</feature>
<dbReference type="Proteomes" id="UP001623330">
    <property type="component" value="Unassembled WGS sequence"/>
</dbReference>
<organism evidence="2 3">
    <name type="scientific">Nakaseomyces bracarensis</name>
    <dbReference type="NCBI Taxonomy" id="273131"/>
    <lineage>
        <taxon>Eukaryota</taxon>
        <taxon>Fungi</taxon>
        <taxon>Dikarya</taxon>
        <taxon>Ascomycota</taxon>
        <taxon>Saccharomycotina</taxon>
        <taxon>Saccharomycetes</taxon>
        <taxon>Saccharomycetales</taxon>
        <taxon>Saccharomycetaceae</taxon>
        <taxon>Nakaseomyces</taxon>
    </lineage>
</organism>